<dbReference type="EMBL" id="JBHTIR010003609">
    <property type="protein sequence ID" value="MFD0855476.1"/>
    <property type="molecule type" value="Genomic_DNA"/>
</dbReference>
<feature type="domain" description="PhoD-like phosphatase metallophosphatase" evidence="1">
    <location>
        <begin position="15"/>
        <end position="136"/>
    </location>
</feature>
<dbReference type="Proteomes" id="UP001597083">
    <property type="component" value="Unassembled WGS sequence"/>
</dbReference>
<dbReference type="InterPro" id="IPR018946">
    <property type="entry name" value="PhoD-like_MPP"/>
</dbReference>
<protein>
    <submittedName>
        <fullName evidence="2">Alkaline phosphatase D family protein</fullName>
    </submittedName>
</protein>
<keyword evidence="3" id="KW-1185">Reference proteome</keyword>
<evidence type="ECO:0000313" key="2">
    <source>
        <dbReference type="EMBL" id="MFD0855476.1"/>
    </source>
</evidence>
<dbReference type="Pfam" id="PF09423">
    <property type="entry name" value="PhoD"/>
    <property type="match status" value="1"/>
</dbReference>
<dbReference type="Gene3D" id="3.60.21.70">
    <property type="entry name" value="PhoD-like phosphatase"/>
    <property type="match status" value="1"/>
</dbReference>
<dbReference type="PANTHER" id="PTHR43606">
    <property type="entry name" value="PHOSPHATASE, PUTATIVE (AFU_ORTHOLOGUE AFUA_6G08710)-RELATED"/>
    <property type="match status" value="1"/>
</dbReference>
<reference evidence="3" key="1">
    <citation type="journal article" date="2019" name="Int. J. Syst. Evol. Microbiol.">
        <title>The Global Catalogue of Microorganisms (GCM) 10K type strain sequencing project: providing services to taxonomists for standard genome sequencing and annotation.</title>
        <authorList>
            <consortium name="The Broad Institute Genomics Platform"/>
            <consortium name="The Broad Institute Genome Sequencing Center for Infectious Disease"/>
            <person name="Wu L."/>
            <person name="Ma J."/>
        </authorList>
    </citation>
    <scope>NUCLEOTIDE SEQUENCE [LARGE SCALE GENOMIC DNA]</scope>
    <source>
        <strain evidence="3">JCM 31696</strain>
    </source>
</reference>
<gene>
    <name evidence="2" type="ORF">ACFQ07_24755</name>
</gene>
<sequence length="167" mass="18172">LGPLAQLLGIPAGGVAINTDQWDGYTADRTELLGHLNDERITNTVFLTGDIHTAWANEVPLSAATYPRTAPVATEFVVPSVTSDNIDDFLNVPPHTVSLAAQGVLALTNRHVRWTDLDSHGYGVLDVRREQTRMDWYALSDRTVRTATSSRVASFATASGSQRLTRV</sequence>
<comment type="caution">
    <text evidence="2">The sequence shown here is derived from an EMBL/GenBank/DDBJ whole genome shotgun (WGS) entry which is preliminary data.</text>
</comment>
<organism evidence="2 3">
    <name type="scientific">Actinomadura adrarensis</name>
    <dbReference type="NCBI Taxonomy" id="1819600"/>
    <lineage>
        <taxon>Bacteria</taxon>
        <taxon>Bacillati</taxon>
        <taxon>Actinomycetota</taxon>
        <taxon>Actinomycetes</taxon>
        <taxon>Streptosporangiales</taxon>
        <taxon>Thermomonosporaceae</taxon>
        <taxon>Actinomadura</taxon>
    </lineage>
</organism>
<dbReference type="InterPro" id="IPR038607">
    <property type="entry name" value="PhoD-like_sf"/>
</dbReference>
<dbReference type="PANTHER" id="PTHR43606:SF2">
    <property type="entry name" value="ALKALINE PHOSPHATASE FAMILY PROTEIN (AFU_ORTHOLOGUE AFUA_5G03860)"/>
    <property type="match status" value="1"/>
</dbReference>
<evidence type="ECO:0000259" key="1">
    <source>
        <dbReference type="Pfam" id="PF09423"/>
    </source>
</evidence>
<accession>A0ABW3CMD7</accession>
<evidence type="ECO:0000313" key="3">
    <source>
        <dbReference type="Proteomes" id="UP001597083"/>
    </source>
</evidence>
<dbReference type="InterPro" id="IPR052900">
    <property type="entry name" value="Phospholipid_Metab_Enz"/>
</dbReference>
<name>A0ABW3CMD7_9ACTN</name>
<proteinExistence type="predicted"/>
<feature type="non-terminal residue" evidence="2">
    <location>
        <position position="1"/>
    </location>
</feature>